<gene>
    <name evidence="1" type="ORF">FLACOL_01580</name>
</gene>
<evidence type="ECO:0000313" key="2">
    <source>
        <dbReference type="Proteomes" id="UP000238180"/>
    </source>
</evidence>
<accession>A0A2N9PB54</accession>
<reference evidence="1 2" key="1">
    <citation type="submission" date="2018-02" db="EMBL/GenBank/DDBJ databases">
        <authorList>
            <person name="Cohen D.B."/>
            <person name="Kent A.D."/>
        </authorList>
    </citation>
    <scope>NUCLEOTIDE SEQUENCE [LARGE SCALE GENOMIC DNA]</scope>
    <source>
        <strain evidence="1">CIP109753</strain>
    </source>
</reference>
<name>A0A2N9PB54_9FLAO</name>
<protein>
    <submittedName>
        <fullName evidence="1">Uncharacterized protein</fullName>
    </submittedName>
</protein>
<dbReference type="EMBL" id="OLKH01000091">
    <property type="protein sequence ID" value="SPE77584.1"/>
    <property type="molecule type" value="Genomic_DNA"/>
</dbReference>
<organism evidence="1 2">
    <name type="scientific">Flavobacterium columnare</name>
    <dbReference type="NCBI Taxonomy" id="996"/>
    <lineage>
        <taxon>Bacteria</taxon>
        <taxon>Pseudomonadati</taxon>
        <taxon>Bacteroidota</taxon>
        <taxon>Flavobacteriia</taxon>
        <taxon>Flavobacteriales</taxon>
        <taxon>Flavobacteriaceae</taxon>
        <taxon>Flavobacterium</taxon>
    </lineage>
</organism>
<dbReference type="RefSeq" id="WP_105196238.1">
    <property type="nucleotide sequence ID" value="NZ_OLKH01000091.1"/>
</dbReference>
<evidence type="ECO:0000313" key="1">
    <source>
        <dbReference type="EMBL" id="SPE77584.1"/>
    </source>
</evidence>
<dbReference type="Proteomes" id="UP000238180">
    <property type="component" value="Unassembled WGS sequence"/>
</dbReference>
<sequence length="107" mass="12096">MKEFKITCQGCNNIRFVPYFEFTEHTSSQKKKGFLTDLFTSIGLGVVCLPLGCCSSLASVDGVNARNRTPEEKREKYFELQKVDVCNKCGSLAKKVEIITHNLDEIR</sequence>
<proteinExistence type="predicted"/>
<dbReference type="AlphaFoldDB" id="A0A2N9PB54"/>